<evidence type="ECO:0000313" key="3">
    <source>
        <dbReference type="Proteomes" id="UP000252706"/>
    </source>
</evidence>
<name>A0A366X9C6_9RHOB</name>
<sequence>MPTHAKIPTKPKGFNAVTAMISVANIPDAIAFYADTLGAETVENLVLPETNITLHATIKISGTTLVLSLDETALPDAGIGHVTLHHYLDNVEECYERAINNGAHIVSSVTQTWWGDLTAVIVDPFGVRWSIAQRTEQLSPDQRKKRFDDLFATTKEEAEQLTAPTAESDARLVAQ</sequence>
<evidence type="ECO:0000313" key="2">
    <source>
        <dbReference type="EMBL" id="RBW62605.1"/>
    </source>
</evidence>
<dbReference type="EMBL" id="QOCE01000002">
    <property type="protein sequence ID" value="RBW62605.1"/>
    <property type="molecule type" value="Genomic_DNA"/>
</dbReference>
<reference evidence="2 3" key="1">
    <citation type="submission" date="2018-07" db="EMBL/GenBank/DDBJ databases">
        <title>Modular assembly of carbohydrate-degrading microbial communities in the ocean.</title>
        <authorList>
            <person name="Enke T.N."/>
            <person name="Datta M.S."/>
            <person name="Schwartzman J.A."/>
            <person name="Cermak N."/>
            <person name="Schmitz D.A."/>
            <person name="Barrere J."/>
            <person name="Cordero O.X."/>
        </authorList>
    </citation>
    <scope>NUCLEOTIDE SEQUENCE [LARGE SCALE GENOMIC DNA]</scope>
    <source>
        <strain evidence="2 3">C3M10</strain>
    </source>
</reference>
<dbReference type="PANTHER" id="PTHR34109">
    <property type="entry name" value="BNAUNNG04460D PROTEIN-RELATED"/>
    <property type="match status" value="1"/>
</dbReference>
<feature type="domain" description="VOC" evidence="1">
    <location>
        <begin position="13"/>
        <end position="134"/>
    </location>
</feature>
<dbReference type="PROSITE" id="PS51819">
    <property type="entry name" value="VOC"/>
    <property type="match status" value="1"/>
</dbReference>
<proteinExistence type="predicted"/>
<dbReference type="InterPro" id="IPR037523">
    <property type="entry name" value="VOC_core"/>
</dbReference>
<dbReference type="AlphaFoldDB" id="A0A366X9C6"/>
<dbReference type="Proteomes" id="UP000252706">
    <property type="component" value="Unassembled WGS sequence"/>
</dbReference>
<evidence type="ECO:0000259" key="1">
    <source>
        <dbReference type="PROSITE" id="PS51819"/>
    </source>
</evidence>
<dbReference type="Pfam" id="PF00903">
    <property type="entry name" value="Glyoxalase"/>
    <property type="match status" value="1"/>
</dbReference>
<comment type="caution">
    <text evidence="2">The sequence shown here is derived from an EMBL/GenBank/DDBJ whole genome shotgun (WGS) entry which is preliminary data.</text>
</comment>
<accession>A0A366X9C6</accession>
<dbReference type="Gene3D" id="3.10.180.10">
    <property type="entry name" value="2,3-Dihydroxybiphenyl 1,2-Dioxygenase, domain 1"/>
    <property type="match status" value="1"/>
</dbReference>
<dbReference type="InterPro" id="IPR004360">
    <property type="entry name" value="Glyas_Fos-R_dOase_dom"/>
</dbReference>
<dbReference type="InterPro" id="IPR029068">
    <property type="entry name" value="Glyas_Bleomycin-R_OHBP_Dase"/>
</dbReference>
<dbReference type="OrthoDB" id="9795306at2"/>
<dbReference type="RefSeq" id="WP_113821453.1">
    <property type="nucleotide sequence ID" value="NZ_QOCE01000002.1"/>
</dbReference>
<organism evidence="2 3">
    <name type="scientific">Phaeobacter gallaeciensis</name>
    <dbReference type="NCBI Taxonomy" id="60890"/>
    <lineage>
        <taxon>Bacteria</taxon>
        <taxon>Pseudomonadati</taxon>
        <taxon>Pseudomonadota</taxon>
        <taxon>Alphaproteobacteria</taxon>
        <taxon>Rhodobacterales</taxon>
        <taxon>Roseobacteraceae</taxon>
        <taxon>Phaeobacter</taxon>
    </lineage>
</organism>
<gene>
    <name evidence="2" type="ORF">DS909_00355</name>
</gene>
<dbReference type="SUPFAM" id="SSF54593">
    <property type="entry name" value="Glyoxalase/Bleomycin resistance protein/Dihydroxybiphenyl dioxygenase"/>
    <property type="match status" value="1"/>
</dbReference>
<dbReference type="PANTHER" id="PTHR34109:SF1">
    <property type="entry name" value="VOC DOMAIN-CONTAINING PROTEIN"/>
    <property type="match status" value="1"/>
</dbReference>
<protein>
    <recommendedName>
        <fullName evidence="1">VOC domain-containing protein</fullName>
    </recommendedName>
</protein>